<comment type="catalytic activity">
    <reaction evidence="12 15">
        <text>cytidine(4) in tRNA(Pro) + S-adenosyl-L-methionine = 2'-O-methylcytidine(4) in tRNA(Pro) + S-adenosyl-L-homocysteine + H(+)</text>
        <dbReference type="Rhea" id="RHEA:32767"/>
        <dbReference type="Rhea" id="RHEA-COMP:10397"/>
        <dbReference type="Rhea" id="RHEA-COMP:10398"/>
        <dbReference type="ChEBI" id="CHEBI:15378"/>
        <dbReference type="ChEBI" id="CHEBI:57856"/>
        <dbReference type="ChEBI" id="CHEBI:59789"/>
        <dbReference type="ChEBI" id="CHEBI:74495"/>
        <dbReference type="ChEBI" id="CHEBI:82748"/>
        <dbReference type="EC" id="2.1.1.225"/>
    </reaction>
</comment>
<keyword evidence="9 15" id="KW-0479">Metal-binding</keyword>
<sequence>MDQRARKKQKVTTEGTDSAATIPPPPDRPCQCHFYVSKKKRYCRLPTKATKKYCGEHLQYEEGGDAGNHSAKENGNTATTHENKKGERVPCPYDPAHSTYLSTFETHLLKCNSRPPDKQPSYYEKDVNISVALPEDQKSFAAELEQHRLKFMHKSMPWMAKVKLDALPFDELVSFCRRVQALAEEMKVEDIPEEWEDHSVMSEKRSTVSNTKHVDQQASLLGHLQNQGALPKSTDTIGSQCFVEFGAGKAELSYCVSKAMEKADSSDASHYYIFVDRKNMRNKFDSQIHRPPKAQAHRLLLDIKDLKLSGFDLLSESERNSKSLSLSAISKHLCGSATDLTLKCLANYKQDQEANGIKTPVKAIVIALCCHHICRFHMYPNQDFLRKHDIDEAFFARLAKMSSWAVSGARDEQHAKSEDEETENDDNTEENAVRVTTLLPSPLRFHLGHIAKRILDHGRMLYLRQCGFANARIVHYISRNTSLENVCLICSD</sequence>
<comment type="catalytic activity">
    <reaction evidence="14 15">
        <text>adenosine(4) in tRNA(His) + S-adenosyl-L-methionine = 2'-O-methyladenosine(4) in tRNA(His) + S-adenosyl-L-homocysteine + H(+)</text>
        <dbReference type="Rhea" id="RHEA:43196"/>
        <dbReference type="Rhea" id="RHEA-COMP:10401"/>
        <dbReference type="Rhea" id="RHEA-COMP:10402"/>
        <dbReference type="ChEBI" id="CHEBI:15378"/>
        <dbReference type="ChEBI" id="CHEBI:57856"/>
        <dbReference type="ChEBI" id="CHEBI:59789"/>
        <dbReference type="ChEBI" id="CHEBI:74411"/>
        <dbReference type="ChEBI" id="CHEBI:74477"/>
        <dbReference type="EC" id="2.1.1.225"/>
    </reaction>
</comment>
<evidence type="ECO:0000256" key="2">
    <source>
        <dbReference type="ARBA" id="ARBA00005265"/>
    </source>
</evidence>
<dbReference type="InterPro" id="IPR039044">
    <property type="entry name" value="Trm13"/>
</dbReference>
<keyword evidence="10 15" id="KW-0863">Zinc-finger</keyword>
<feature type="domain" description="CHHC U11-48K-type" evidence="17">
    <location>
        <begin position="88"/>
        <end position="115"/>
    </location>
</feature>
<evidence type="ECO:0000256" key="1">
    <source>
        <dbReference type="ARBA" id="ARBA00002267"/>
    </source>
</evidence>
<accession>A0A261Y6H2</accession>
<keyword evidence="11 15" id="KW-0862">Zinc</keyword>
<dbReference type="GO" id="GO:0008270">
    <property type="term" value="F:zinc ion binding"/>
    <property type="evidence" value="ECO:0007669"/>
    <property type="project" value="UniProtKB-KW"/>
</dbReference>
<evidence type="ECO:0000256" key="12">
    <source>
        <dbReference type="ARBA" id="ARBA00048165"/>
    </source>
</evidence>
<dbReference type="Pfam" id="PF05253">
    <property type="entry name" value="zf-U11-48K"/>
    <property type="match status" value="1"/>
</dbReference>
<comment type="function">
    <text evidence="1 15">tRNA methylase which 2'-O-methylates cytidine(4) in tRNA(Pro) and tRNA(Gly)(GCC), and adenosine(4) in tRNA(His).</text>
</comment>
<dbReference type="Pfam" id="PF05206">
    <property type="entry name" value="TRM13"/>
    <property type="match status" value="1"/>
</dbReference>
<feature type="compositionally biased region" description="Basic residues" evidence="16">
    <location>
        <begin position="1"/>
        <end position="10"/>
    </location>
</feature>
<dbReference type="GO" id="GO:0106050">
    <property type="term" value="F:tRNA 2'-O-methyltransferase activity"/>
    <property type="evidence" value="ECO:0007669"/>
    <property type="project" value="UniProtKB-UniRule"/>
</dbReference>
<evidence type="ECO:0000256" key="4">
    <source>
        <dbReference type="ARBA" id="ARBA00015883"/>
    </source>
</evidence>
<evidence type="ECO:0000256" key="9">
    <source>
        <dbReference type="ARBA" id="ARBA00022723"/>
    </source>
</evidence>
<comment type="caution">
    <text evidence="18">The sequence shown here is derived from an EMBL/GenBank/DDBJ whole genome shotgun (WGS) entry which is preliminary data.</text>
</comment>
<evidence type="ECO:0000256" key="6">
    <source>
        <dbReference type="ARBA" id="ARBA00022679"/>
    </source>
</evidence>
<dbReference type="InterPro" id="IPR021721">
    <property type="entry name" value="Znf_CCCH-type_TRM13"/>
</dbReference>
<dbReference type="InterPro" id="IPR007871">
    <property type="entry name" value="Methyltransferase_TRM13"/>
</dbReference>
<evidence type="ECO:0000256" key="5">
    <source>
        <dbReference type="ARBA" id="ARBA00022603"/>
    </source>
</evidence>
<evidence type="ECO:0000256" key="15">
    <source>
        <dbReference type="RuleBase" id="RU367103"/>
    </source>
</evidence>
<reference evidence="18 19" key="1">
    <citation type="journal article" date="2017" name="Mycologia">
        <title>Bifiguratus adelaidae, gen. et sp. nov., a new member of Mucoromycotina in endophytic and soil-dwelling habitats.</title>
        <authorList>
            <person name="Torres-Cruz T.J."/>
            <person name="Billingsley Tobias T.L."/>
            <person name="Almatruk M."/>
            <person name="Hesse C."/>
            <person name="Kuske C.R."/>
            <person name="Desiro A."/>
            <person name="Benucci G.M."/>
            <person name="Bonito G."/>
            <person name="Stajich J.E."/>
            <person name="Dunlap C."/>
            <person name="Arnold A.E."/>
            <person name="Porras-Alfaro A."/>
        </authorList>
    </citation>
    <scope>NUCLEOTIDE SEQUENCE [LARGE SCALE GENOMIC DNA]</scope>
    <source>
        <strain evidence="18 19">AZ0501</strain>
    </source>
</reference>
<dbReference type="GO" id="GO:0030488">
    <property type="term" value="P:tRNA methylation"/>
    <property type="evidence" value="ECO:0007669"/>
    <property type="project" value="InterPro"/>
</dbReference>
<protein>
    <recommendedName>
        <fullName evidence="4 15">tRNA:m(4)X modification enzyme TRM13</fullName>
        <ecNumber evidence="3 15">2.1.1.225</ecNumber>
    </recommendedName>
</protein>
<gene>
    <name evidence="18" type="ORF">BZG36_00847</name>
</gene>
<feature type="region of interest" description="Disordered" evidence="16">
    <location>
        <begin position="1"/>
        <end position="25"/>
    </location>
</feature>
<feature type="compositionally biased region" description="Acidic residues" evidence="16">
    <location>
        <begin position="418"/>
        <end position="429"/>
    </location>
</feature>
<evidence type="ECO:0000256" key="11">
    <source>
        <dbReference type="ARBA" id="ARBA00022833"/>
    </source>
</evidence>
<keyword evidence="7 15" id="KW-0949">S-adenosyl-L-methionine</keyword>
<proteinExistence type="inferred from homology"/>
<dbReference type="EC" id="2.1.1.225" evidence="3 15"/>
<feature type="region of interest" description="Disordered" evidence="16">
    <location>
        <begin position="409"/>
        <end position="430"/>
    </location>
</feature>
<keyword evidence="19" id="KW-1185">Reference proteome</keyword>
<keyword evidence="5 15" id="KW-0489">Methyltransferase</keyword>
<feature type="region of interest" description="Disordered" evidence="16">
    <location>
        <begin position="61"/>
        <end position="89"/>
    </location>
</feature>
<dbReference type="Pfam" id="PF11722">
    <property type="entry name" value="zf-TRM13_CCCH"/>
    <property type="match status" value="1"/>
</dbReference>
<evidence type="ECO:0000256" key="10">
    <source>
        <dbReference type="ARBA" id="ARBA00022771"/>
    </source>
</evidence>
<evidence type="ECO:0000256" key="14">
    <source>
        <dbReference type="ARBA" id="ARBA00049393"/>
    </source>
</evidence>
<dbReference type="OrthoDB" id="258806at2759"/>
<dbReference type="PANTHER" id="PTHR12998:SF0">
    <property type="entry name" value="TRNA:M(4)X MODIFICATION ENZYME TRM13 HOMOLOG"/>
    <property type="match status" value="1"/>
</dbReference>
<dbReference type="InterPro" id="IPR022776">
    <property type="entry name" value="TRM13/UPF0224_CHHC_Znf_dom"/>
</dbReference>
<name>A0A261Y6H2_9FUNG</name>
<keyword evidence="8 15" id="KW-0819">tRNA processing</keyword>
<dbReference type="EMBL" id="MVBO01000005">
    <property type="protein sequence ID" value="OZJ06250.1"/>
    <property type="molecule type" value="Genomic_DNA"/>
</dbReference>
<keyword evidence="6 15" id="KW-0808">Transferase</keyword>
<evidence type="ECO:0000256" key="3">
    <source>
        <dbReference type="ARBA" id="ARBA00012810"/>
    </source>
</evidence>
<evidence type="ECO:0000256" key="8">
    <source>
        <dbReference type="ARBA" id="ARBA00022694"/>
    </source>
</evidence>
<dbReference type="PANTHER" id="PTHR12998">
    <property type="entry name" value="TRNA:M(4)X MODIFICATION ENZYME TRM13 HOMOLOG"/>
    <property type="match status" value="1"/>
</dbReference>
<comment type="catalytic activity">
    <reaction evidence="13 15">
        <text>cytidine(4) in tRNA(Gly)(GCC) + S-adenosyl-L-methionine = 2'-O-methylcytidine(4) in tRNA(Gly)(GCC) + S-adenosyl-L-homocysteine + H(+)</text>
        <dbReference type="Rhea" id="RHEA:43192"/>
        <dbReference type="Rhea" id="RHEA-COMP:10399"/>
        <dbReference type="Rhea" id="RHEA-COMP:10400"/>
        <dbReference type="ChEBI" id="CHEBI:15378"/>
        <dbReference type="ChEBI" id="CHEBI:57856"/>
        <dbReference type="ChEBI" id="CHEBI:59789"/>
        <dbReference type="ChEBI" id="CHEBI:74495"/>
        <dbReference type="ChEBI" id="CHEBI:82748"/>
        <dbReference type="EC" id="2.1.1.225"/>
    </reaction>
</comment>
<evidence type="ECO:0000256" key="13">
    <source>
        <dbReference type="ARBA" id="ARBA00048635"/>
    </source>
</evidence>
<dbReference type="PROSITE" id="PS51800">
    <property type="entry name" value="ZF_CHHC_U11_48K"/>
    <property type="match status" value="1"/>
</dbReference>
<dbReference type="AlphaFoldDB" id="A0A261Y6H2"/>
<organism evidence="18 19">
    <name type="scientific">Bifiguratus adelaidae</name>
    <dbReference type="NCBI Taxonomy" id="1938954"/>
    <lineage>
        <taxon>Eukaryota</taxon>
        <taxon>Fungi</taxon>
        <taxon>Fungi incertae sedis</taxon>
        <taxon>Mucoromycota</taxon>
        <taxon>Mucoromycotina</taxon>
        <taxon>Endogonomycetes</taxon>
        <taxon>Endogonales</taxon>
        <taxon>Endogonales incertae sedis</taxon>
        <taxon>Bifiguratus</taxon>
    </lineage>
</organism>
<evidence type="ECO:0000313" key="19">
    <source>
        <dbReference type="Proteomes" id="UP000242875"/>
    </source>
</evidence>
<dbReference type="Proteomes" id="UP000242875">
    <property type="component" value="Unassembled WGS sequence"/>
</dbReference>
<comment type="similarity">
    <text evidence="2 15">Belongs to the methyltransferase TRM13 family.</text>
</comment>
<evidence type="ECO:0000256" key="7">
    <source>
        <dbReference type="ARBA" id="ARBA00022691"/>
    </source>
</evidence>
<evidence type="ECO:0000259" key="17">
    <source>
        <dbReference type="PROSITE" id="PS51800"/>
    </source>
</evidence>
<evidence type="ECO:0000313" key="18">
    <source>
        <dbReference type="EMBL" id="OZJ06250.1"/>
    </source>
</evidence>
<evidence type="ECO:0000256" key="16">
    <source>
        <dbReference type="SAM" id="MobiDB-lite"/>
    </source>
</evidence>